<comment type="caution">
    <text evidence="2">The sequence shown here is derived from an EMBL/GenBank/DDBJ whole genome shotgun (WGS) entry which is preliminary data.</text>
</comment>
<evidence type="ECO:0000313" key="2">
    <source>
        <dbReference type="EMBL" id="KAF7720727.1"/>
    </source>
</evidence>
<organism evidence="2 3">
    <name type="scientific">Apophysomyces ossiformis</name>
    <dbReference type="NCBI Taxonomy" id="679940"/>
    <lineage>
        <taxon>Eukaryota</taxon>
        <taxon>Fungi</taxon>
        <taxon>Fungi incertae sedis</taxon>
        <taxon>Mucoromycota</taxon>
        <taxon>Mucoromycotina</taxon>
        <taxon>Mucoromycetes</taxon>
        <taxon>Mucorales</taxon>
        <taxon>Mucorineae</taxon>
        <taxon>Mucoraceae</taxon>
        <taxon>Apophysomyces</taxon>
    </lineage>
</organism>
<dbReference type="AlphaFoldDB" id="A0A8H7BEE5"/>
<protein>
    <submittedName>
        <fullName evidence="2">Uncharacterized protein</fullName>
    </submittedName>
</protein>
<dbReference type="OrthoDB" id="2408655at2759"/>
<dbReference type="Proteomes" id="UP000605846">
    <property type="component" value="Unassembled WGS sequence"/>
</dbReference>
<reference evidence="2" key="1">
    <citation type="submission" date="2020-01" db="EMBL/GenBank/DDBJ databases">
        <title>Genome Sequencing of Three Apophysomyces-Like Fungal Strains Confirms a Novel Fungal Genus in the Mucoromycota with divergent Burkholderia-like Endosymbiotic Bacteria.</title>
        <authorList>
            <person name="Stajich J.E."/>
            <person name="Macias A.M."/>
            <person name="Carter-House D."/>
            <person name="Lovett B."/>
            <person name="Kasson L.R."/>
            <person name="Berry K."/>
            <person name="Grigoriev I."/>
            <person name="Chang Y."/>
            <person name="Spatafora J."/>
            <person name="Kasson M.T."/>
        </authorList>
    </citation>
    <scope>NUCLEOTIDE SEQUENCE</scope>
    <source>
        <strain evidence="2">NRRL A-21654</strain>
    </source>
</reference>
<evidence type="ECO:0000256" key="1">
    <source>
        <dbReference type="SAM" id="MobiDB-lite"/>
    </source>
</evidence>
<evidence type="ECO:0000313" key="3">
    <source>
        <dbReference type="Proteomes" id="UP000605846"/>
    </source>
</evidence>
<dbReference type="EMBL" id="JABAYA010000386">
    <property type="protein sequence ID" value="KAF7720727.1"/>
    <property type="molecule type" value="Genomic_DNA"/>
</dbReference>
<gene>
    <name evidence="2" type="ORF">EC973_006237</name>
</gene>
<feature type="compositionally biased region" description="Acidic residues" evidence="1">
    <location>
        <begin position="220"/>
        <end position="259"/>
    </location>
</feature>
<feature type="region of interest" description="Disordered" evidence="1">
    <location>
        <begin position="205"/>
        <end position="259"/>
    </location>
</feature>
<name>A0A8H7BEE5_9FUNG</name>
<accession>A0A8H7BEE5</accession>
<feature type="region of interest" description="Disordered" evidence="1">
    <location>
        <begin position="1"/>
        <end position="23"/>
    </location>
</feature>
<feature type="compositionally biased region" description="Basic and acidic residues" evidence="1">
    <location>
        <begin position="208"/>
        <end position="219"/>
    </location>
</feature>
<sequence>MGKESQRNGVRVQRGHRMLDGLSSTLTRKLDTLSRSELEDLRERNEKMLSNPQLVSTLPDKGIKLKDTVQQINELLGDTADCSSTAISEEEKSITRRVSDLKLDPTRVNVRKQSVELANAKAQGNDYTSPAMLQISPAKREMQIDKPAQHQAKVCMISLEESLELQESQMQSIKAEKLKRQMDNVKSRTTISESLADDLSITMSRMQLDPELRTPRPQDDDTDEESDEDEDDSDLNDENLLFDDDEGFEEEEYLEEQRR</sequence>
<keyword evidence="3" id="KW-1185">Reference proteome</keyword>
<proteinExistence type="predicted"/>